<evidence type="ECO:0000313" key="2">
    <source>
        <dbReference type="EMBL" id="GAA3149526.1"/>
    </source>
</evidence>
<evidence type="ECO:0000313" key="3">
    <source>
        <dbReference type="Proteomes" id="UP001500320"/>
    </source>
</evidence>
<sequence>MLPPPWSQAAPGILAGSATVADPTDNYAGRPDEELPLSPSDPGPAPPPRVEARAGPAALNVSRESHVTTSNINSIIDGVK</sequence>
<reference evidence="3" key="1">
    <citation type="journal article" date="2019" name="Int. J. Syst. Evol. Microbiol.">
        <title>The Global Catalogue of Microorganisms (GCM) 10K type strain sequencing project: providing services to taxonomists for standard genome sequencing and annotation.</title>
        <authorList>
            <consortium name="The Broad Institute Genomics Platform"/>
            <consortium name="The Broad Institute Genome Sequencing Center for Infectious Disease"/>
            <person name="Wu L."/>
            <person name="Ma J."/>
        </authorList>
    </citation>
    <scope>NUCLEOTIDE SEQUENCE [LARGE SCALE GENOMIC DNA]</scope>
    <source>
        <strain evidence="3">JCM 9373</strain>
    </source>
</reference>
<keyword evidence="3" id="KW-1185">Reference proteome</keyword>
<comment type="caution">
    <text evidence="2">The sequence shown here is derived from an EMBL/GenBank/DDBJ whole genome shotgun (WGS) entry which is preliminary data.</text>
</comment>
<organism evidence="2 3">
    <name type="scientific">Planomonospora alba</name>
    <dbReference type="NCBI Taxonomy" id="161354"/>
    <lineage>
        <taxon>Bacteria</taxon>
        <taxon>Bacillati</taxon>
        <taxon>Actinomycetota</taxon>
        <taxon>Actinomycetes</taxon>
        <taxon>Streptosporangiales</taxon>
        <taxon>Streptosporangiaceae</taxon>
        <taxon>Planomonospora</taxon>
    </lineage>
</organism>
<proteinExistence type="predicted"/>
<protein>
    <submittedName>
        <fullName evidence="2">Uncharacterized protein</fullName>
    </submittedName>
</protein>
<feature type="compositionally biased region" description="Pro residues" evidence="1">
    <location>
        <begin position="39"/>
        <end position="49"/>
    </location>
</feature>
<feature type="region of interest" description="Disordered" evidence="1">
    <location>
        <begin position="1"/>
        <end position="80"/>
    </location>
</feature>
<dbReference type="Proteomes" id="UP001500320">
    <property type="component" value="Unassembled WGS sequence"/>
</dbReference>
<dbReference type="EMBL" id="BAAAUT010000038">
    <property type="protein sequence ID" value="GAA3149526.1"/>
    <property type="molecule type" value="Genomic_DNA"/>
</dbReference>
<evidence type="ECO:0000256" key="1">
    <source>
        <dbReference type="SAM" id="MobiDB-lite"/>
    </source>
</evidence>
<accession>A0ABP6NIL7</accession>
<gene>
    <name evidence="2" type="ORF">GCM10010466_45610</name>
</gene>
<name>A0ABP6NIL7_9ACTN</name>